<feature type="transmembrane region" description="Helical" evidence="1">
    <location>
        <begin position="182"/>
        <end position="201"/>
    </location>
</feature>
<keyword evidence="1" id="KW-0812">Transmembrane</keyword>
<dbReference type="Proteomes" id="UP000886893">
    <property type="component" value="Unassembled WGS sequence"/>
</dbReference>
<evidence type="ECO:0000256" key="1">
    <source>
        <dbReference type="SAM" id="Phobius"/>
    </source>
</evidence>
<feature type="transmembrane region" description="Helical" evidence="1">
    <location>
        <begin position="141"/>
        <end position="161"/>
    </location>
</feature>
<feature type="transmembrane region" description="Helical" evidence="1">
    <location>
        <begin position="78"/>
        <end position="95"/>
    </location>
</feature>
<gene>
    <name evidence="2" type="ORF">IAD04_00590</name>
</gene>
<accession>A0A9D1G7N8</accession>
<comment type="caution">
    <text evidence="2">The sequence shown here is derived from an EMBL/GenBank/DDBJ whole genome shotgun (WGS) entry which is preliminary data.</text>
</comment>
<reference evidence="2" key="2">
    <citation type="journal article" date="2021" name="PeerJ">
        <title>Extensive microbial diversity within the chicken gut microbiome revealed by metagenomics and culture.</title>
        <authorList>
            <person name="Gilroy R."/>
            <person name="Ravi A."/>
            <person name="Getino M."/>
            <person name="Pursley I."/>
            <person name="Horton D.L."/>
            <person name="Alikhan N.F."/>
            <person name="Baker D."/>
            <person name="Gharbi K."/>
            <person name="Hall N."/>
            <person name="Watson M."/>
            <person name="Adriaenssens E.M."/>
            <person name="Foster-Nyarko E."/>
            <person name="Jarju S."/>
            <person name="Secka A."/>
            <person name="Antonio M."/>
            <person name="Oren A."/>
            <person name="Chaudhuri R.R."/>
            <person name="La Ragione R."/>
            <person name="Hildebrand F."/>
            <person name="Pallen M.J."/>
        </authorList>
    </citation>
    <scope>NUCLEOTIDE SEQUENCE</scope>
    <source>
        <strain evidence="2">14508</strain>
    </source>
</reference>
<feature type="transmembrane region" description="Helical" evidence="1">
    <location>
        <begin position="207"/>
        <end position="223"/>
    </location>
</feature>
<name>A0A9D1G7N8_9FIRM</name>
<protein>
    <submittedName>
        <fullName evidence="2">DUF2232 domain-containing protein</fullName>
    </submittedName>
</protein>
<evidence type="ECO:0000313" key="3">
    <source>
        <dbReference type="Proteomes" id="UP000886893"/>
    </source>
</evidence>
<feature type="transmembrane region" description="Helical" evidence="1">
    <location>
        <begin position="7"/>
        <end position="24"/>
    </location>
</feature>
<feature type="transmembrane region" description="Helical" evidence="1">
    <location>
        <begin position="55"/>
        <end position="72"/>
    </location>
</feature>
<feature type="transmembrane region" description="Helical" evidence="1">
    <location>
        <begin position="259"/>
        <end position="281"/>
    </location>
</feature>
<feature type="transmembrane region" description="Helical" evidence="1">
    <location>
        <begin position="102"/>
        <end position="121"/>
    </location>
</feature>
<dbReference type="AlphaFoldDB" id="A0A9D1G7N8"/>
<sequence length="289" mass="33710">MHKKINSMTLAAIFAAIYLVISALSLAFPFLDGIILVIMPIFATYYAAIYKTKEILLFNLATLLLCFLVTISDPFFSILYIFPTLVVGDLFGLLIKKRVPYYTSFFILSIIYLLTNLFSFYLTKVFYDIDLLQELFQNEGFIQNFSFTFLLVFSMLEAFCCQKIICNELKKFHLSTFYETSLPIYYFIIVILFSLLTILFLFLWTNLYLLCFFFVLSLSIFSIKEALCMIKHKSIIILIGLVALFLAAIPLLAFQKYLYLPLLILIPNLVFQIVYFCQILYNKKRKNLK</sequence>
<dbReference type="EMBL" id="DVKI01000017">
    <property type="protein sequence ID" value="HIT16867.1"/>
    <property type="molecule type" value="Genomic_DNA"/>
</dbReference>
<keyword evidence="1" id="KW-1133">Transmembrane helix</keyword>
<reference evidence="2" key="1">
    <citation type="submission" date="2020-10" db="EMBL/GenBank/DDBJ databases">
        <authorList>
            <person name="Gilroy R."/>
        </authorList>
    </citation>
    <scope>NUCLEOTIDE SEQUENCE</scope>
    <source>
        <strain evidence="2">14508</strain>
    </source>
</reference>
<evidence type="ECO:0000313" key="2">
    <source>
        <dbReference type="EMBL" id="HIT16867.1"/>
    </source>
</evidence>
<feature type="transmembrane region" description="Helical" evidence="1">
    <location>
        <begin position="30"/>
        <end position="48"/>
    </location>
</feature>
<organism evidence="2 3">
    <name type="scientific">Candidatus Caccosoma faecigallinarum</name>
    <dbReference type="NCBI Taxonomy" id="2840720"/>
    <lineage>
        <taxon>Bacteria</taxon>
        <taxon>Bacillati</taxon>
        <taxon>Bacillota</taxon>
        <taxon>Bacillota incertae sedis</taxon>
        <taxon>Candidatus Caccosoma</taxon>
    </lineage>
</organism>
<keyword evidence="1" id="KW-0472">Membrane</keyword>
<proteinExistence type="predicted"/>
<feature type="transmembrane region" description="Helical" evidence="1">
    <location>
        <begin position="235"/>
        <end position="253"/>
    </location>
</feature>